<keyword evidence="2" id="KW-1185">Reference proteome</keyword>
<name>A0AAW1KHJ2_POPJA</name>
<proteinExistence type="predicted"/>
<accession>A0AAW1KHJ2</accession>
<comment type="caution">
    <text evidence="1">The sequence shown here is derived from an EMBL/GenBank/DDBJ whole genome shotgun (WGS) entry which is preliminary data.</text>
</comment>
<reference evidence="1 2" key="1">
    <citation type="journal article" date="2024" name="BMC Genomics">
        <title>De novo assembly and annotation of Popillia japonica's genome with initial clues to its potential as an invasive pest.</title>
        <authorList>
            <person name="Cucini C."/>
            <person name="Boschi S."/>
            <person name="Funari R."/>
            <person name="Cardaioli E."/>
            <person name="Iannotti N."/>
            <person name="Marturano G."/>
            <person name="Paoli F."/>
            <person name="Bruttini M."/>
            <person name="Carapelli A."/>
            <person name="Frati F."/>
            <person name="Nardi F."/>
        </authorList>
    </citation>
    <scope>NUCLEOTIDE SEQUENCE [LARGE SCALE GENOMIC DNA]</scope>
    <source>
        <strain evidence="1">DMR45628</strain>
    </source>
</reference>
<organism evidence="1 2">
    <name type="scientific">Popillia japonica</name>
    <name type="common">Japanese beetle</name>
    <dbReference type="NCBI Taxonomy" id="7064"/>
    <lineage>
        <taxon>Eukaryota</taxon>
        <taxon>Metazoa</taxon>
        <taxon>Ecdysozoa</taxon>
        <taxon>Arthropoda</taxon>
        <taxon>Hexapoda</taxon>
        <taxon>Insecta</taxon>
        <taxon>Pterygota</taxon>
        <taxon>Neoptera</taxon>
        <taxon>Endopterygota</taxon>
        <taxon>Coleoptera</taxon>
        <taxon>Polyphaga</taxon>
        <taxon>Scarabaeiformia</taxon>
        <taxon>Scarabaeidae</taxon>
        <taxon>Rutelinae</taxon>
        <taxon>Popillia</taxon>
    </lineage>
</organism>
<evidence type="ECO:0000313" key="2">
    <source>
        <dbReference type="Proteomes" id="UP001458880"/>
    </source>
</evidence>
<evidence type="ECO:0000313" key="1">
    <source>
        <dbReference type="EMBL" id="KAK9719189.1"/>
    </source>
</evidence>
<dbReference type="AlphaFoldDB" id="A0AAW1KHJ2"/>
<dbReference type="Proteomes" id="UP001458880">
    <property type="component" value="Unassembled WGS sequence"/>
</dbReference>
<gene>
    <name evidence="1" type="ORF">QE152_g22782</name>
</gene>
<sequence length="141" mass="14640">MVMGRQLDGRRLSPSLGTNTVCDRCQDGGALCRYRTRLNSTSSRGVGHPLVLGIVMPSGPGAEFDQLTLASSISSLAIGTNAPSAHSLGKKGWSSEGEVDSRIPLKKASASSITGNTSLSINGLPVKILSASALLLLLYRS</sequence>
<dbReference type="EMBL" id="JASPKY010000222">
    <property type="protein sequence ID" value="KAK9719189.1"/>
    <property type="molecule type" value="Genomic_DNA"/>
</dbReference>
<protein>
    <submittedName>
        <fullName evidence="1">Uncharacterized protein</fullName>
    </submittedName>
</protein>